<dbReference type="InterPro" id="IPR029016">
    <property type="entry name" value="GAF-like_dom_sf"/>
</dbReference>
<dbReference type="InterPro" id="IPR000160">
    <property type="entry name" value="GGDEF_dom"/>
</dbReference>
<feature type="region of interest" description="Disordered" evidence="1">
    <location>
        <begin position="1"/>
        <end position="28"/>
    </location>
</feature>
<dbReference type="SUPFAM" id="SSF141868">
    <property type="entry name" value="EAL domain-like"/>
    <property type="match status" value="1"/>
</dbReference>
<dbReference type="Pfam" id="PF00989">
    <property type="entry name" value="PAS"/>
    <property type="match status" value="1"/>
</dbReference>
<dbReference type="Gene3D" id="3.30.70.270">
    <property type="match status" value="1"/>
</dbReference>
<dbReference type="Pfam" id="PF01590">
    <property type="entry name" value="GAF"/>
    <property type="match status" value="2"/>
</dbReference>
<dbReference type="InterPro" id="IPR013767">
    <property type="entry name" value="PAS_fold"/>
</dbReference>
<dbReference type="PANTHER" id="PTHR44757">
    <property type="entry name" value="DIGUANYLATE CYCLASE DGCP"/>
    <property type="match status" value="1"/>
</dbReference>
<dbReference type="SUPFAM" id="SSF55781">
    <property type="entry name" value="GAF domain-like"/>
    <property type="match status" value="2"/>
</dbReference>
<evidence type="ECO:0000256" key="1">
    <source>
        <dbReference type="SAM" id="MobiDB-lite"/>
    </source>
</evidence>
<dbReference type="PROSITE" id="PS50112">
    <property type="entry name" value="PAS"/>
    <property type="match status" value="2"/>
</dbReference>
<dbReference type="SMART" id="SM00052">
    <property type="entry name" value="EAL"/>
    <property type="match status" value="1"/>
</dbReference>
<dbReference type="PROSITE" id="PS50887">
    <property type="entry name" value="GGDEF"/>
    <property type="match status" value="1"/>
</dbReference>
<dbReference type="InterPro" id="IPR000014">
    <property type="entry name" value="PAS"/>
</dbReference>
<dbReference type="InterPro" id="IPR000700">
    <property type="entry name" value="PAS-assoc_C"/>
</dbReference>
<dbReference type="Pfam" id="PF08447">
    <property type="entry name" value="PAS_3"/>
    <property type="match status" value="1"/>
</dbReference>
<dbReference type="NCBIfam" id="TIGR00229">
    <property type="entry name" value="sensory_box"/>
    <property type="match status" value="2"/>
</dbReference>
<feature type="domain" description="GGDEF" evidence="6">
    <location>
        <begin position="841"/>
        <end position="973"/>
    </location>
</feature>
<dbReference type="Gene3D" id="3.30.450.20">
    <property type="entry name" value="PAS domain"/>
    <property type="match status" value="3"/>
</dbReference>
<evidence type="ECO:0000313" key="8">
    <source>
        <dbReference type="Proteomes" id="UP001482513"/>
    </source>
</evidence>
<dbReference type="CDD" id="cd00130">
    <property type="entry name" value="PAS"/>
    <property type="match status" value="3"/>
</dbReference>
<dbReference type="Pfam" id="PF00990">
    <property type="entry name" value="GGDEF"/>
    <property type="match status" value="1"/>
</dbReference>
<evidence type="ECO:0000259" key="4">
    <source>
        <dbReference type="PROSITE" id="PS50113"/>
    </source>
</evidence>
<dbReference type="Gene3D" id="3.30.450.40">
    <property type="match status" value="2"/>
</dbReference>
<dbReference type="InterPro" id="IPR013655">
    <property type="entry name" value="PAS_fold_3"/>
</dbReference>
<gene>
    <name evidence="7" type="ORF">NC992_18610</name>
</gene>
<dbReference type="CDD" id="cd01948">
    <property type="entry name" value="EAL"/>
    <property type="match status" value="1"/>
</dbReference>
<feature type="domain" description="EAL" evidence="5">
    <location>
        <begin position="982"/>
        <end position="1241"/>
    </location>
</feature>
<keyword evidence="8" id="KW-1185">Reference proteome</keyword>
<organism evidence="7 8">
    <name type="scientific">Leptolyngbya subtilissima DQ-A4</name>
    <dbReference type="NCBI Taxonomy" id="2933933"/>
    <lineage>
        <taxon>Bacteria</taxon>
        <taxon>Bacillati</taxon>
        <taxon>Cyanobacteriota</taxon>
        <taxon>Cyanophyceae</taxon>
        <taxon>Leptolyngbyales</taxon>
        <taxon>Leptolyngbyaceae</taxon>
        <taxon>Leptolyngbya group</taxon>
        <taxon>Leptolyngbya</taxon>
    </lineage>
</organism>
<evidence type="ECO:0000259" key="2">
    <source>
        <dbReference type="PROSITE" id="PS50046"/>
    </source>
</evidence>
<feature type="domain" description="Phytochrome chromophore attachment site" evidence="2">
    <location>
        <begin position="433"/>
        <end position="571"/>
    </location>
</feature>
<dbReference type="InterPro" id="IPR043128">
    <property type="entry name" value="Rev_trsase/Diguanyl_cyclase"/>
</dbReference>
<reference evidence="7 8" key="1">
    <citation type="submission" date="2022-04" db="EMBL/GenBank/DDBJ databases">
        <title>Positive selection, recombination, and allopatry shape intraspecific diversity of widespread and dominant cyanobacteria.</title>
        <authorList>
            <person name="Wei J."/>
            <person name="Shu W."/>
            <person name="Hu C."/>
        </authorList>
    </citation>
    <scope>NUCLEOTIDE SEQUENCE [LARGE SCALE GENOMIC DNA]</scope>
    <source>
        <strain evidence="7 8">DQ-A4</strain>
    </source>
</reference>
<evidence type="ECO:0000259" key="6">
    <source>
        <dbReference type="PROSITE" id="PS50887"/>
    </source>
</evidence>
<dbReference type="SMART" id="SM00267">
    <property type="entry name" value="GGDEF"/>
    <property type="match status" value="1"/>
</dbReference>
<dbReference type="PROSITE" id="PS50113">
    <property type="entry name" value="PAC"/>
    <property type="match status" value="1"/>
</dbReference>
<dbReference type="CDD" id="cd01949">
    <property type="entry name" value="GGDEF"/>
    <property type="match status" value="1"/>
</dbReference>
<dbReference type="PROSITE" id="PS50883">
    <property type="entry name" value="EAL"/>
    <property type="match status" value="1"/>
</dbReference>
<dbReference type="Gene3D" id="3.20.20.450">
    <property type="entry name" value="EAL domain"/>
    <property type="match status" value="1"/>
</dbReference>
<feature type="domain" description="PAC" evidence="4">
    <location>
        <begin position="108"/>
        <end position="160"/>
    </location>
</feature>
<evidence type="ECO:0000259" key="5">
    <source>
        <dbReference type="PROSITE" id="PS50883"/>
    </source>
</evidence>
<dbReference type="Pfam" id="PF00563">
    <property type="entry name" value="EAL"/>
    <property type="match status" value="1"/>
</dbReference>
<evidence type="ECO:0000259" key="3">
    <source>
        <dbReference type="PROSITE" id="PS50112"/>
    </source>
</evidence>
<comment type="caution">
    <text evidence="7">The sequence shown here is derived from an EMBL/GenBank/DDBJ whole genome shotgun (WGS) entry which is preliminary data.</text>
</comment>
<dbReference type="PANTHER" id="PTHR44757:SF2">
    <property type="entry name" value="BIOFILM ARCHITECTURE MAINTENANCE PROTEIN MBAA"/>
    <property type="match status" value="1"/>
</dbReference>
<dbReference type="SMART" id="SM00065">
    <property type="entry name" value="GAF"/>
    <property type="match status" value="2"/>
</dbReference>
<feature type="domain" description="PAS" evidence="3">
    <location>
        <begin position="289"/>
        <end position="359"/>
    </location>
</feature>
<dbReference type="InterPro" id="IPR001633">
    <property type="entry name" value="EAL_dom"/>
</dbReference>
<dbReference type="Pfam" id="PF08448">
    <property type="entry name" value="PAS_4"/>
    <property type="match status" value="1"/>
</dbReference>
<dbReference type="SUPFAM" id="SSF55785">
    <property type="entry name" value="PYP-like sensor domain (PAS domain)"/>
    <property type="match status" value="3"/>
</dbReference>
<accession>A0ABV0K8N4</accession>
<dbReference type="SMART" id="SM00091">
    <property type="entry name" value="PAS"/>
    <property type="match status" value="3"/>
</dbReference>
<evidence type="ECO:0000313" key="7">
    <source>
        <dbReference type="EMBL" id="MEP0948901.1"/>
    </source>
</evidence>
<dbReference type="EMBL" id="JAMPKX010000009">
    <property type="protein sequence ID" value="MEP0948901.1"/>
    <property type="molecule type" value="Genomic_DNA"/>
</dbReference>
<dbReference type="RefSeq" id="WP_190694663.1">
    <property type="nucleotide sequence ID" value="NZ_JAMPKX010000009.1"/>
</dbReference>
<sequence length="1262" mass="140227">MTDDWTSLPDSDPVVGAPNARTGDDQTGDLQMSEQHFWAVIEAMAMAGLVVDASGQILLCNDYLLNLTGWQRHEVVGGNWFELFIPAGDRQALSELLRAAVGQSQGAVRHETEILTRSGDRRLIAWNTTVLTSARGLVQRFTSIGPDVTHQRQADQRLQRRLQPVLANLPGVVLRYVQHPSGADDITYVSPGCVDMWELELEQLRGQPQRLWLSIHPDDRSTVQELLQRSGATLTPWFCEWRLLTPSGRQTWLQGMGCPESFANGDIAWDIVVLDISDRKHTEQALVSANQQMQAFIDNSPALVSIFDATGRYRRVNQATAAQFGLHPEDVVGRSFADLLPPSVLSVFMERVQHIVTTQTSLTVEDTLHLQGEQRVFSSVLFPVSLEADGTPILGSVATDITPLAKAQEALRRQAEEEHLIRTITQHIHQSLDVEQILQTTVTEVRQFLQTDRVLIYRFNPDLSGTMAVEAVLPPWDATLGLTVEDTCFLTKPGLAHRYRRGRTHHIDNLAEATIDPCYRALLKRFQVQANLVVPINCGSHLWGLLCAHHCRGPRQWQPKERALLSQLADQVAIALQQSQLLAQTSALAQQEKLLNNIISAISDSLELETLLQRAATEMLHTFAASRGLVILCQATDQVLVHTNTASMPGFDSLQGQVVPIEGNPHAQRVLAEELPVVVDDVRADPMLLPNLALAQELNIGAILAVSIRYRGEVKGILSVHQCPGPRCWSEAEIKLIKRLADHLAIAIHQAELYAQAQIELTERKRLEAQLRYDASHDRLTGLPNRTLFLERLAQALEHLHHHCTNHCSSVGATFDGAPDLCCDSGTDTCFESVPERCANRQFALLFLDLDRFKVINDSLGHAMGDQLLQVVAQRLQTCLRPADVAARLGGDEFVVLLSNISDAAVAVTMAQRIHAILESPVLLQGHEVFVHASIGIALSATTYTDPNQMLRDADIAMYKAKGSNREYAIFDAPMHTLVMQQMELENDLRRALERGELRLYYQPIVNLATGTVQGFEALVRWQHPRRGLVPPLDFIPVAENTGLITALDLWTLNEACRQLSYWHRELPHSQPLTVSVNLSGKQFVRPDLIQQIDAALSRNHLQGQHLKVEITESVLIQNAQMAIDLLKQLRQRRIQICMDDFGTGYSSLSYLHRFPIDVLKIDKSFITHLHRSDPSTDDYEIVKAIISLATNLNLTVVAEGIETAEQAAYLQAHQCQGGQGYYFSSPLSVKDATAFIAQLPAPNLDPAKTETACKESTGPTA</sequence>
<dbReference type="NCBIfam" id="TIGR00254">
    <property type="entry name" value="GGDEF"/>
    <property type="match status" value="1"/>
</dbReference>
<dbReference type="InterPro" id="IPR052155">
    <property type="entry name" value="Biofilm_reg_signaling"/>
</dbReference>
<dbReference type="PROSITE" id="PS50046">
    <property type="entry name" value="PHYTOCHROME_2"/>
    <property type="match status" value="1"/>
</dbReference>
<dbReference type="SUPFAM" id="SSF55073">
    <property type="entry name" value="Nucleotide cyclase"/>
    <property type="match status" value="1"/>
</dbReference>
<protein>
    <submittedName>
        <fullName evidence="7">EAL domain-containing protein</fullName>
    </submittedName>
</protein>
<dbReference type="InterPro" id="IPR013656">
    <property type="entry name" value="PAS_4"/>
</dbReference>
<proteinExistence type="predicted"/>
<name>A0ABV0K8N4_9CYAN</name>
<feature type="domain" description="PAS" evidence="3">
    <location>
        <begin position="33"/>
        <end position="104"/>
    </location>
</feature>
<dbReference type="InterPro" id="IPR003018">
    <property type="entry name" value="GAF"/>
</dbReference>
<dbReference type="InterPro" id="IPR029787">
    <property type="entry name" value="Nucleotide_cyclase"/>
</dbReference>
<dbReference type="InterPro" id="IPR016132">
    <property type="entry name" value="Phyto_chromo_attachment"/>
</dbReference>
<dbReference type="InterPro" id="IPR035919">
    <property type="entry name" value="EAL_sf"/>
</dbReference>
<dbReference type="Proteomes" id="UP001482513">
    <property type="component" value="Unassembled WGS sequence"/>
</dbReference>
<dbReference type="InterPro" id="IPR035965">
    <property type="entry name" value="PAS-like_dom_sf"/>
</dbReference>